<dbReference type="RefSeq" id="WP_318785737.1">
    <property type="nucleotide sequence ID" value="NZ_JAWDKC010000015.1"/>
</dbReference>
<accession>A0ABU3VPL7</accession>
<evidence type="ECO:0000313" key="1">
    <source>
        <dbReference type="EMBL" id="MDV0445316.1"/>
    </source>
</evidence>
<keyword evidence="2" id="KW-1185">Reference proteome</keyword>
<reference evidence="1 2" key="1">
    <citation type="submission" date="2023-06" db="EMBL/GenBank/DDBJ databases">
        <title>Genome sequence of Methanimicrococcus sp. At1.</title>
        <authorList>
            <person name="Protasov E."/>
            <person name="Platt K."/>
            <person name="Poehlein A."/>
            <person name="Daniel R."/>
            <person name="Brune A."/>
        </authorList>
    </citation>
    <scope>NUCLEOTIDE SEQUENCE [LARGE SCALE GENOMIC DNA]</scope>
    <source>
        <strain evidence="1 2">At1</strain>
    </source>
</reference>
<dbReference type="Proteomes" id="UP001272052">
    <property type="component" value="Unassembled WGS sequence"/>
</dbReference>
<sequence>MASQSYIEFNNGAKCPVENFKLLNAKNSEQQLIDENGDVVSLHIPETLKVKFEMDLSEKEAEEILSLLNNGHNFTTVHYDHDAELENGVGYGNCHALVVNKDPASKKAYVVCNWPFTEMNILNM</sequence>
<dbReference type="EMBL" id="JAWDKC010000015">
    <property type="protein sequence ID" value="MDV0445316.1"/>
    <property type="molecule type" value="Genomic_DNA"/>
</dbReference>
<name>A0ABU3VPL7_9EURY</name>
<comment type="caution">
    <text evidence="1">The sequence shown here is derived from an EMBL/GenBank/DDBJ whole genome shotgun (WGS) entry which is preliminary data.</text>
</comment>
<evidence type="ECO:0000313" key="2">
    <source>
        <dbReference type="Proteomes" id="UP001272052"/>
    </source>
</evidence>
<gene>
    <name evidence="1" type="ORF">MmiAt1_08890</name>
</gene>
<protein>
    <submittedName>
        <fullName evidence="1">Uncharacterized protein</fullName>
    </submittedName>
</protein>
<organism evidence="1 2">
    <name type="scientific">Methanimicrococcus hacksteinii</name>
    <dbReference type="NCBI Taxonomy" id="3028293"/>
    <lineage>
        <taxon>Archaea</taxon>
        <taxon>Methanobacteriati</taxon>
        <taxon>Methanobacteriota</taxon>
        <taxon>Stenosarchaea group</taxon>
        <taxon>Methanomicrobia</taxon>
        <taxon>Methanosarcinales</taxon>
        <taxon>Methanosarcinaceae</taxon>
        <taxon>Methanimicrococcus</taxon>
    </lineage>
</organism>
<proteinExistence type="predicted"/>